<feature type="transmembrane region" description="Helical" evidence="8">
    <location>
        <begin position="32"/>
        <end position="55"/>
    </location>
</feature>
<feature type="transmembrane region" description="Helical" evidence="8">
    <location>
        <begin position="105"/>
        <end position="128"/>
    </location>
</feature>
<dbReference type="RefSeq" id="WP_144538735.1">
    <property type="nucleotide sequence ID" value="NZ_JACSQO010000010.1"/>
</dbReference>
<comment type="similarity">
    <text evidence="2">Belongs to the amino acid-polyamine-organocation (APC) superfamily. Spore germination protein (SGP) (TC 2.A.3.9) family.</text>
</comment>
<dbReference type="EMBL" id="JACSQO010000010">
    <property type="protein sequence ID" value="MBD7945808.1"/>
    <property type="molecule type" value="Genomic_DNA"/>
</dbReference>
<feature type="transmembrane region" description="Helical" evidence="8">
    <location>
        <begin position="140"/>
        <end position="158"/>
    </location>
</feature>
<comment type="caution">
    <text evidence="9">The sequence shown here is derived from an EMBL/GenBank/DDBJ whole genome shotgun (WGS) entry which is preliminary data.</text>
</comment>
<evidence type="ECO:0000256" key="2">
    <source>
        <dbReference type="ARBA" id="ARBA00007998"/>
    </source>
</evidence>
<dbReference type="Proteomes" id="UP000640786">
    <property type="component" value="Unassembled WGS sequence"/>
</dbReference>
<feature type="transmembrane region" description="Helical" evidence="8">
    <location>
        <begin position="5"/>
        <end position="26"/>
    </location>
</feature>
<keyword evidence="5 8" id="KW-0812">Transmembrane</keyword>
<evidence type="ECO:0000256" key="3">
    <source>
        <dbReference type="ARBA" id="ARBA00022448"/>
    </source>
</evidence>
<evidence type="ECO:0000256" key="1">
    <source>
        <dbReference type="ARBA" id="ARBA00004141"/>
    </source>
</evidence>
<feature type="transmembrane region" description="Helical" evidence="8">
    <location>
        <begin position="185"/>
        <end position="203"/>
    </location>
</feature>
<evidence type="ECO:0000256" key="4">
    <source>
        <dbReference type="ARBA" id="ARBA00022544"/>
    </source>
</evidence>
<accession>A0ABR8RDH3</accession>
<dbReference type="Pfam" id="PF03845">
    <property type="entry name" value="Spore_permease"/>
    <property type="match status" value="1"/>
</dbReference>
<name>A0ABR8RDH3_9BACI</name>
<evidence type="ECO:0000256" key="6">
    <source>
        <dbReference type="ARBA" id="ARBA00022989"/>
    </source>
</evidence>
<keyword evidence="3" id="KW-0813">Transport</keyword>
<organism evidence="9 10">
    <name type="scientific">Psychrobacillus faecigallinarum</name>
    <dbReference type="NCBI Taxonomy" id="2762235"/>
    <lineage>
        <taxon>Bacteria</taxon>
        <taxon>Bacillati</taxon>
        <taxon>Bacillota</taxon>
        <taxon>Bacilli</taxon>
        <taxon>Bacillales</taxon>
        <taxon>Bacillaceae</taxon>
        <taxon>Psychrobacillus</taxon>
    </lineage>
</organism>
<feature type="transmembrane region" description="Helical" evidence="8">
    <location>
        <begin position="265"/>
        <end position="287"/>
    </location>
</feature>
<evidence type="ECO:0000256" key="8">
    <source>
        <dbReference type="SAM" id="Phobius"/>
    </source>
</evidence>
<evidence type="ECO:0000256" key="5">
    <source>
        <dbReference type="ARBA" id="ARBA00022692"/>
    </source>
</evidence>
<comment type="subcellular location">
    <subcellularLocation>
        <location evidence="1">Membrane</location>
        <topology evidence="1">Multi-pass membrane protein</topology>
    </subcellularLocation>
</comment>
<sequence>MSRYLYYLIIVTMVTNIIASVPRILMSESKNGAIVSMIIAIIVGVFLTITVINLFRHFPNMTFPEILQKYTSKWFYYPVLFYFAISWYAAGLITIATYVMLFTTFLSYETSVTITTLAFILIISFGVLMKEKSVLYTTELVLVLFVPVIFFLVVKIYTDSRLDWDFVKVAITHINELPSYNAYSASTYIFIGAVNIIIFNKFIKFKKKAGFKEIVILSLTGIFTLFTTYFIPIGFNGFEQIDNFTFPWVTTSDAVRMKFGIIERAIFIFVILFLGVAFISLLIHWHVSLKIFESIFLFKKLKWKERNLTSYLFVFLFGIIGIAVTRQISEYQLTKLSTYFYNILPIFYIVLIVSLLFAKRRLKSNGSS</sequence>
<evidence type="ECO:0000313" key="10">
    <source>
        <dbReference type="Proteomes" id="UP000640786"/>
    </source>
</evidence>
<feature type="transmembrane region" description="Helical" evidence="8">
    <location>
        <begin position="340"/>
        <end position="358"/>
    </location>
</feature>
<dbReference type="PANTHER" id="PTHR34975">
    <property type="entry name" value="SPORE GERMINATION PROTEIN A2"/>
    <property type="match status" value="1"/>
</dbReference>
<feature type="transmembrane region" description="Helical" evidence="8">
    <location>
        <begin position="75"/>
        <end position="99"/>
    </location>
</feature>
<keyword evidence="6 8" id="KW-1133">Transmembrane helix</keyword>
<feature type="transmembrane region" description="Helical" evidence="8">
    <location>
        <begin position="308"/>
        <end position="328"/>
    </location>
</feature>
<evidence type="ECO:0000313" key="9">
    <source>
        <dbReference type="EMBL" id="MBD7945808.1"/>
    </source>
</evidence>
<evidence type="ECO:0000256" key="7">
    <source>
        <dbReference type="ARBA" id="ARBA00023136"/>
    </source>
</evidence>
<dbReference type="InterPro" id="IPR004761">
    <property type="entry name" value="Spore_GerAB"/>
</dbReference>
<feature type="transmembrane region" description="Helical" evidence="8">
    <location>
        <begin position="215"/>
        <end position="235"/>
    </location>
</feature>
<keyword evidence="4" id="KW-0309">Germination</keyword>
<proteinExistence type="inferred from homology"/>
<dbReference type="PANTHER" id="PTHR34975:SF2">
    <property type="entry name" value="SPORE GERMINATION PROTEIN A2"/>
    <property type="match status" value="1"/>
</dbReference>
<keyword evidence="10" id="KW-1185">Reference proteome</keyword>
<protein>
    <submittedName>
        <fullName evidence="9">GerAB/ArcD/ProY family transporter</fullName>
    </submittedName>
</protein>
<reference evidence="9 10" key="1">
    <citation type="submission" date="2020-08" db="EMBL/GenBank/DDBJ databases">
        <title>A Genomic Blueprint of the Chicken Gut Microbiome.</title>
        <authorList>
            <person name="Gilroy R."/>
            <person name="Ravi A."/>
            <person name="Getino M."/>
            <person name="Pursley I."/>
            <person name="Horton D.L."/>
            <person name="Alikhan N.-F."/>
            <person name="Baker D."/>
            <person name="Gharbi K."/>
            <person name="Hall N."/>
            <person name="Watson M."/>
            <person name="Adriaenssens E.M."/>
            <person name="Foster-Nyarko E."/>
            <person name="Jarju S."/>
            <person name="Secka A."/>
            <person name="Antonio M."/>
            <person name="Oren A."/>
            <person name="Chaudhuri R."/>
            <person name="La Ragione R.M."/>
            <person name="Hildebrand F."/>
            <person name="Pallen M.J."/>
        </authorList>
    </citation>
    <scope>NUCLEOTIDE SEQUENCE [LARGE SCALE GENOMIC DNA]</scope>
    <source>
        <strain evidence="9 10">Sa2BUA9</strain>
    </source>
</reference>
<gene>
    <name evidence="9" type="ORF">H9650_16990</name>
</gene>
<keyword evidence="7 8" id="KW-0472">Membrane</keyword>